<comment type="function">
    <text evidence="7">This protein is part of the stalk that links CF(0) to CF(1). It either transmits conformational changes from CF(0) to CF(1) or is implicated in proton conduction.</text>
</comment>
<comment type="function">
    <text evidence="7">F(1)F(0) ATP synthase produces ATP from ADP in the presence of a proton or sodium gradient. F-type ATPases consist of two structural domains, F(1) containing the extramembraneous catalytic core and F(0) containing the membrane proton channel, linked together by a central stalk and a peripheral stalk. During catalysis, ATP synthesis in the catalytic domain of F(1) is coupled via a rotary mechanism of the central stalk subunits to proton translocation.</text>
</comment>
<dbReference type="GeneID" id="89679091"/>
<keyword evidence="8" id="KW-0378">Hydrolase</keyword>
<evidence type="ECO:0000256" key="6">
    <source>
        <dbReference type="ARBA" id="ARBA00023310"/>
    </source>
</evidence>
<protein>
    <recommendedName>
        <fullName evidence="7">ATP synthase subunit delta</fullName>
    </recommendedName>
    <alternativeName>
        <fullName evidence="7">ATP synthase F(1) sector subunit delta</fullName>
    </alternativeName>
    <alternativeName>
        <fullName evidence="7">F-type ATPase subunit delta</fullName>
        <shortName evidence="7">F-ATPase subunit delta</shortName>
    </alternativeName>
</protein>
<dbReference type="NCBIfam" id="NF009975">
    <property type="entry name" value="PRK13436.1"/>
    <property type="match status" value="1"/>
</dbReference>
<evidence type="ECO:0000256" key="7">
    <source>
        <dbReference type="HAMAP-Rule" id="MF_01416"/>
    </source>
</evidence>
<organism evidence="8 9">
    <name type="scientific">Metamycoplasma hominis</name>
    <name type="common">Mycoplasma hominis</name>
    <dbReference type="NCBI Taxonomy" id="2098"/>
    <lineage>
        <taxon>Bacteria</taxon>
        <taxon>Bacillati</taxon>
        <taxon>Mycoplasmatota</taxon>
        <taxon>Mycoplasmoidales</taxon>
        <taxon>Metamycoplasmataceae</taxon>
        <taxon>Metamycoplasma</taxon>
    </lineage>
</organism>
<dbReference type="InterPro" id="IPR000711">
    <property type="entry name" value="ATPase_OSCP/dsu"/>
</dbReference>
<dbReference type="Proteomes" id="UP000029712">
    <property type="component" value="Chromosome"/>
</dbReference>
<keyword evidence="5 7" id="KW-0472">Membrane</keyword>
<dbReference type="InterPro" id="IPR026015">
    <property type="entry name" value="ATP_synth_OSCP/delta_N_sf"/>
</dbReference>
<evidence type="ECO:0000256" key="1">
    <source>
        <dbReference type="ARBA" id="ARBA00004370"/>
    </source>
</evidence>
<proteinExistence type="inferred from homology"/>
<gene>
    <name evidence="7 8" type="primary">atpH</name>
    <name evidence="8" type="ORF">KN71_000245</name>
</gene>
<dbReference type="PANTHER" id="PTHR11910">
    <property type="entry name" value="ATP SYNTHASE DELTA CHAIN"/>
    <property type="match status" value="1"/>
</dbReference>
<dbReference type="HAMAP" id="MF_01416">
    <property type="entry name" value="ATP_synth_delta_bact"/>
    <property type="match status" value="1"/>
</dbReference>
<evidence type="ECO:0000256" key="2">
    <source>
        <dbReference type="ARBA" id="ARBA00022448"/>
    </source>
</evidence>
<evidence type="ECO:0000313" key="9">
    <source>
        <dbReference type="Proteomes" id="UP000029712"/>
    </source>
</evidence>
<evidence type="ECO:0000256" key="3">
    <source>
        <dbReference type="ARBA" id="ARBA00022781"/>
    </source>
</evidence>
<keyword evidence="7" id="KW-1003">Cell membrane</keyword>
<reference evidence="8 9" key="1">
    <citation type="submission" date="2014-08" db="EMBL/GenBank/DDBJ databases">
        <authorList>
            <person name="Kuleshov K."/>
            <person name="Dedkov V."/>
            <person name="Markelov M."/>
            <person name="Pimkina E."/>
        </authorList>
    </citation>
    <scope>NUCLEOTIDE SEQUENCE [LARGE SCALE GENOMIC DNA]</scope>
    <source>
        <strain evidence="9">TOA</strain>
    </source>
</reference>
<keyword evidence="7" id="KW-0139">CF(1)</keyword>
<comment type="subcellular location">
    <subcellularLocation>
        <location evidence="7">Cell membrane</location>
        <topology evidence="7">Peripheral membrane protein</topology>
    </subcellularLocation>
    <subcellularLocation>
        <location evidence="1">Membrane</location>
    </subcellularLocation>
</comment>
<accession>A0A2K9YSA7</accession>
<dbReference type="GO" id="GO:0016787">
    <property type="term" value="F:hydrolase activity"/>
    <property type="evidence" value="ECO:0007669"/>
    <property type="project" value="UniProtKB-KW"/>
</dbReference>
<evidence type="ECO:0000256" key="4">
    <source>
        <dbReference type="ARBA" id="ARBA00023065"/>
    </source>
</evidence>
<evidence type="ECO:0000256" key="5">
    <source>
        <dbReference type="ARBA" id="ARBA00023136"/>
    </source>
</evidence>
<name>A0A2K9YSA7_METHO</name>
<keyword evidence="3 7" id="KW-0375">Hydrogen ion transport</keyword>
<dbReference type="GO" id="GO:0005886">
    <property type="term" value="C:plasma membrane"/>
    <property type="evidence" value="ECO:0007669"/>
    <property type="project" value="UniProtKB-SubCell"/>
</dbReference>
<dbReference type="OMA" id="NGAVNEW"/>
<dbReference type="GO" id="GO:0045259">
    <property type="term" value="C:proton-transporting ATP synthase complex"/>
    <property type="evidence" value="ECO:0007669"/>
    <property type="project" value="UniProtKB-KW"/>
</dbReference>
<dbReference type="AlphaFoldDB" id="A0A2K9YSA7"/>
<evidence type="ECO:0000313" key="8">
    <source>
        <dbReference type="EMBL" id="AYN65152.1"/>
    </source>
</evidence>
<dbReference type="OrthoDB" id="9802471at2"/>
<dbReference type="RefSeq" id="WP_012855302.1">
    <property type="nucleotide sequence ID" value="NZ_CP026341.1"/>
</dbReference>
<dbReference type="NCBIfam" id="TIGR01145">
    <property type="entry name" value="ATP_synt_delta"/>
    <property type="match status" value="1"/>
</dbReference>
<comment type="similarity">
    <text evidence="7">Belongs to the ATPase delta chain family.</text>
</comment>
<keyword evidence="2 7" id="KW-0813">Transport</keyword>
<dbReference type="Gene3D" id="1.10.520.20">
    <property type="entry name" value="N-terminal domain of the delta subunit of the F1F0-ATP synthase"/>
    <property type="match status" value="1"/>
</dbReference>
<dbReference type="GO" id="GO:0046933">
    <property type="term" value="F:proton-transporting ATP synthase activity, rotational mechanism"/>
    <property type="evidence" value="ECO:0007669"/>
    <property type="project" value="UniProtKB-UniRule"/>
</dbReference>
<keyword evidence="4 7" id="KW-0406">Ion transport</keyword>
<dbReference type="SUPFAM" id="SSF47928">
    <property type="entry name" value="N-terminal domain of the delta subunit of the F1F0-ATP synthase"/>
    <property type="match status" value="1"/>
</dbReference>
<dbReference type="Pfam" id="PF00213">
    <property type="entry name" value="OSCP"/>
    <property type="match status" value="1"/>
</dbReference>
<keyword evidence="6 7" id="KW-0066">ATP synthesis</keyword>
<dbReference type="PRINTS" id="PR00125">
    <property type="entry name" value="ATPASEDELTA"/>
</dbReference>
<sequence length="179" mass="21093">MQDFNEIIYNWAYAIYDLTNENKNLALVSNEAAEITRLLKKNKDYLYVLNSYDIDENEKYRLIDEAFSKYNFYLVNTLKLAAKQHVIKYIIVILTKFVELSNEKRNIKYGFVYTISPLSERELKRLEVKLSNELKANIHLTNEIDPKLIAGIKIKVDDYLIDNSIVNKLNDFKKVVENN</sequence>
<dbReference type="EMBL" id="CP033021">
    <property type="protein sequence ID" value="AYN65152.1"/>
    <property type="molecule type" value="Genomic_DNA"/>
</dbReference>
<reference evidence="8 9" key="2">
    <citation type="submission" date="2018-10" db="EMBL/GenBank/DDBJ databases">
        <title>Detection and isolation of Mycoplasma hominis as a predominant microorganism from pelvic cavity of patient with salpingitis and tubo-ovarian abscess.</title>
        <authorList>
            <person name="Guschin A.E."/>
            <person name="Khayrullina G.A."/>
            <person name="Rakovskaya I.V."/>
            <person name="Shelenkov A.A."/>
            <person name="Shagin D.A."/>
        </authorList>
    </citation>
    <scope>NUCLEOTIDE SEQUENCE [LARGE SCALE GENOMIC DNA]</scope>
    <source>
        <strain evidence="9">TOA</strain>
    </source>
</reference>